<dbReference type="AlphaFoldDB" id="A0A415MEA0"/>
<evidence type="ECO:0000313" key="1">
    <source>
        <dbReference type="EMBL" id="RHL71115.1"/>
    </source>
</evidence>
<dbReference type="EMBL" id="QROY01000002">
    <property type="protein sequence ID" value="RHL71115.1"/>
    <property type="molecule type" value="Genomic_DNA"/>
</dbReference>
<reference evidence="1 2" key="1">
    <citation type="submission" date="2018-08" db="EMBL/GenBank/DDBJ databases">
        <title>A genome reference for cultivated species of the human gut microbiota.</title>
        <authorList>
            <person name="Zou Y."/>
            <person name="Xue W."/>
            <person name="Luo G."/>
        </authorList>
    </citation>
    <scope>NUCLEOTIDE SEQUENCE [LARGE SCALE GENOMIC DNA]</scope>
    <source>
        <strain evidence="1 2">AF36-7BH</strain>
    </source>
</reference>
<gene>
    <name evidence="1" type="ORF">DW007_02925</name>
</gene>
<dbReference type="RefSeq" id="WP_118370158.1">
    <property type="nucleotide sequence ID" value="NZ_QROY01000002.1"/>
</dbReference>
<organism evidence="1 2">
    <name type="scientific">Lachnospira eligens</name>
    <dbReference type="NCBI Taxonomy" id="39485"/>
    <lineage>
        <taxon>Bacteria</taxon>
        <taxon>Bacillati</taxon>
        <taxon>Bacillota</taxon>
        <taxon>Clostridia</taxon>
        <taxon>Lachnospirales</taxon>
        <taxon>Lachnospiraceae</taxon>
        <taxon>Lachnospira</taxon>
    </lineage>
</organism>
<comment type="caution">
    <text evidence="1">The sequence shown here is derived from an EMBL/GenBank/DDBJ whole genome shotgun (WGS) entry which is preliminary data.</text>
</comment>
<proteinExistence type="predicted"/>
<sequence length="101" mass="12192">MSRYKNGNPKHASRFICMKCMNENMLASGIQRQRQRERKHIKDLYCLKCGEVTKCIEVRFCDSYEEIFEAAKIKRENYYIDEYESEVDEYVLQNRSTKQKC</sequence>
<name>A0A415MEA0_9FIRM</name>
<evidence type="ECO:0000313" key="2">
    <source>
        <dbReference type="Proteomes" id="UP000285201"/>
    </source>
</evidence>
<accession>A0A415MEA0</accession>
<protein>
    <submittedName>
        <fullName evidence="1">Uncharacterized protein</fullName>
    </submittedName>
</protein>
<dbReference type="Proteomes" id="UP000285201">
    <property type="component" value="Unassembled WGS sequence"/>
</dbReference>